<accession>A0A072NN60</accession>
<evidence type="ECO:0000256" key="1">
    <source>
        <dbReference type="SAM" id="SignalP"/>
    </source>
</evidence>
<keyword evidence="1" id="KW-0732">Signal</keyword>
<dbReference type="AlphaFoldDB" id="A0A072NN60"/>
<dbReference type="Proteomes" id="UP000027936">
    <property type="component" value="Unassembled WGS sequence"/>
</dbReference>
<organism evidence="2 3">
    <name type="scientific">Schinkia azotoformans MEV2011</name>
    <dbReference type="NCBI Taxonomy" id="1348973"/>
    <lineage>
        <taxon>Bacteria</taxon>
        <taxon>Bacillati</taxon>
        <taxon>Bacillota</taxon>
        <taxon>Bacilli</taxon>
        <taxon>Bacillales</taxon>
        <taxon>Bacillaceae</taxon>
        <taxon>Calidifontibacillus/Schinkia group</taxon>
        <taxon>Schinkia</taxon>
    </lineage>
</organism>
<dbReference type="PROSITE" id="PS51257">
    <property type="entry name" value="PROKAR_LIPOPROTEIN"/>
    <property type="match status" value="1"/>
</dbReference>
<reference evidence="2 3" key="1">
    <citation type="submission" date="2014-04" db="EMBL/GenBank/DDBJ databases">
        <title>Draft genome sequence of Bacillus azotoformans MEV2011, a (co-) denitrifying strain unable to grow in the presence of oxygen.</title>
        <authorList>
            <person name="Nielsen M."/>
            <person name="Schreiber L."/>
            <person name="Finster K."/>
            <person name="Schramm A."/>
        </authorList>
    </citation>
    <scope>NUCLEOTIDE SEQUENCE [LARGE SCALE GENOMIC DNA]</scope>
    <source>
        <strain evidence="2 3">MEV2011</strain>
    </source>
</reference>
<protein>
    <recommendedName>
        <fullName evidence="4">Lipoprotein</fullName>
    </recommendedName>
</protein>
<proteinExistence type="predicted"/>
<dbReference type="RefSeq" id="WP_035194908.1">
    <property type="nucleotide sequence ID" value="NZ_JJRY01000005.1"/>
</dbReference>
<evidence type="ECO:0000313" key="2">
    <source>
        <dbReference type="EMBL" id="KEF38911.1"/>
    </source>
</evidence>
<dbReference type="EMBL" id="JJRY01000005">
    <property type="protein sequence ID" value="KEF38911.1"/>
    <property type="molecule type" value="Genomic_DNA"/>
</dbReference>
<feature type="signal peptide" evidence="1">
    <location>
        <begin position="1"/>
        <end position="26"/>
    </location>
</feature>
<evidence type="ECO:0008006" key="4">
    <source>
        <dbReference type="Google" id="ProtNLM"/>
    </source>
</evidence>
<feature type="chain" id="PRO_5001680959" description="Lipoprotein" evidence="1">
    <location>
        <begin position="27"/>
        <end position="191"/>
    </location>
</feature>
<gene>
    <name evidence="2" type="ORF">M670_01727</name>
</gene>
<dbReference type="PATRIC" id="fig|1348973.3.peg.1686"/>
<comment type="caution">
    <text evidence="2">The sequence shown here is derived from an EMBL/GenBank/DDBJ whole genome shotgun (WGS) entry which is preliminary data.</text>
</comment>
<name>A0A072NN60_SCHAZ</name>
<sequence length="191" mass="21983">MKKFLFLLVALMLVLVGCTTTNPSLKDTWLNAVNQTSSESKLTLSADVNIDGMNLTNEQKKIAELFEAGFVIEQKAQDEHNAYVKITANNDKPLRDLGVWTAKEKATAEMLVKENVMYFKTSADPVFFKVDMDEMNGQDFNMQSQYEMQQKVMEFMKGEFKNYIAQFNYEIPKLQDLGLKQSKLLKEMKMF</sequence>
<evidence type="ECO:0000313" key="3">
    <source>
        <dbReference type="Proteomes" id="UP000027936"/>
    </source>
</evidence>